<dbReference type="InterPro" id="IPR013106">
    <property type="entry name" value="Ig_V-set"/>
</dbReference>
<sequence length="113" mass="12915">MVLYWMKVTGNLLRNMYLCFAEGDSVFQSPLEVTVSKGHDVFLQCNFTTDFTSPNLFWYRQYPNQGPQRILTAYKSPVGKNAFTSGKFSTVLFDPDKTVPLKIEAVSFQERAV</sequence>
<evidence type="ECO:0000256" key="3">
    <source>
        <dbReference type="ARBA" id="ARBA00023170"/>
    </source>
</evidence>
<dbReference type="Gene3D" id="2.60.40.10">
    <property type="entry name" value="Immunoglobulins"/>
    <property type="match status" value="1"/>
</dbReference>
<dbReference type="Pfam" id="PF07686">
    <property type="entry name" value="V-set"/>
    <property type="match status" value="1"/>
</dbReference>
<keyword evidence="3" id="KW-0675">Receptor</keyword>
<name>M7BY16_CHEMY</name>
<evidence type="ECO:0000256" key="4">
    <source>
        <dbReference type="ARBA" id="ARBA00023319"/>
    </source>
</evidence>
<protein>
    <recommendedName>
        <fullName evidence="5">Immunoglobulin V-set domain-containing protein</fullName>
    </recommendedName>
</protein>
<keyword evidence="4" id="KW-0393">Immunoglobulin domain</keyword>
<evidence type="ECO:0000256" key="2">
    <source>
        <dbReference type="ARBA" id="ARBA00023130"/>
    </source>
</evidence>
<reference evidence="7" key="1">
    <citation type="journal article" date="2013" name="Nat. Genet.">
        <title>The draft genomes of soft-shell turtle and green sea turtle yield insights into the development and evolution of the turtle-specific body plan.</title>
        <authorList>
            <person name="Wang Z."/>
            <person name="Pascual-Anaya J."/>
            <person name="Zadissa A."/>
            <person name="Li W."/>
            <person name="Niimura Y."/>
            <person name="Huang Z."/>
            <person name="Li C."/>
            <person name="White S."/>
            <person name="Xiong Z."/>
            <person name="Fang D."/>
            <person name="Wang B."/>
            <person name="Ming Y."/>
            <person name="Chen Y."/>
            <person name="Zheng Y."/>
            <person name="Kuraku S."/>
            <person name="Pignatelli M."/>
            <person name="Herrero J."/>
            <person name="Beal K."/>
            <person name="Nozawa M."/>
            <person name="Li Q."/>
            <person name="Wang J."/>
            <person name="Zhang H."/>
            <person name="Yu L."/>
            <person name="Shigenobu S."/>
            <person name="Wang J."/>
            <person name="Liu J."/>
            <person name="Flicek P."/>
            <person name="Searle S."/>
            <person name="Wang J."/>
            <person name="Kuratani S."/>
            <person name="Yin Y."/>
            <person name="Aken B."/>
            <person name="Zhang G."/>
            <person name="Irie N."/>
        </authorList>
    </citation>
    <scope>NUCLEOTIDE SEQUENCE [LARGE SCALE GENOMIC DNA]</scope>
</reference>
<dbReference type="InterPro" id="IPR036179">
    <property type="entry name" value="Ig-like_dom_sf"/>
</dbReference>
<evidence type="ECO:0000313" key="6">
    <source>
        <dbReference type="EMBL" id="EMP42109.1"/>
    </source>
</evidence>
<accession>M7BY16</accession>
<dbReference type="PANTHER" id="PTHR19367">
    <property type="entry name" value="T-CELL RECEPTOR ALPHA CHAIN V REGION"/>
    <property type="match status" value="1"/>
</dbReference>
<dbReference type="Proteomes" id="UP000031443">
    <property type="component" value="Unassembled WGS sequence"/>
</dbReference>
<organism evidence="6 7">
    <name type="scientific">Chelonia mydas</name>
    <name type="common">Green sea-turtle</name>
    <name type="synonym">Chelonia agassizi</name>
    <dbReference type="NCBI Taxonomy" id="8469"/>
    <lineage>
        <taxon>Eukaryota</taxon>
        <taxon>Metazoa</taxon>
        <taxon>Chordata</taxon>
        <taxon>Craniata</taxon>
        <taxon>Vertebrata</taxon>
        <taxon>Euteleostomi</taxon>
        <taxon>Archelosauria</taxon>
        <taxon>Testudinata</taxon>
        <taxon>Testudines</taxon>
        <taxon>Cryptodira</taxon>
        <taxon>Durocryptodira</taxon>
        <taxon>Americhelydia</taxon>
        <taxon>Chelonioidea</taxon>
        <taxon>Cheloniidae</taxon>
        <taxon>Chelonia</taxon>
    </lineage>
</organism>
<keyword evidence="7" id="KW-1185">Reference proteome</keyword>
<evidence type="ECO:0000259" key="5">
    <source>
        <dbReference type="Pfam" id="PF07686"/>
    </source>
</evidence>
<dbReference type="EMBL" id="KB478189">
    <property type="protein sequence ID" value="EMP42109.1"/>
    <property type="molecule type" value="Genomic_DNA"/>
</dbReference>
<dbReference type="AlphaFoldDB" id="M7BY16"/>
<dbReference type="STRING" id="8469.M7BY16"/>
<dbReference type="InterPro" id="IPR013783">
    <property type="entry name" value="Ig-like_fold"/>
</dbReference>
<dbReference type="InterPro" id="IPR051287">
    <property type="entry name" value="TCR_variable_region"/>
</dbReference>
<evidence type="ECO:0000313" key="7">
    <source>
        <dbReference type="Proteomes" id="UP000031443"/>
    </source>
</evidence>
<evidence type="ECO:0000256" key="1">
    <source>
        <dbReference type="ARBA" id="ARBA00022729"/>
    </source>
</evidence>
<dbReference type="SUPFAM" id="SSF48726">
    <property type="entry name" value="Immunoglobulin"/>
    <property type="match status" value="1"/>
</dbReference>
<dbReference type="PANTHER" id="PTHR19367:SF18">
    <property type="entry name" value="T CELL RECEPTOR ALPHA VARIABLE 16"/>
    <property type="match status" value="1"/>
</dbReference>
<keyword evidence="2" id="KW-1064">Adaptive immunity</keyword>
<gene>
    <name evidence="6" type="ORF">UY3_00628</name>
</gene>
<proteinExistence type="predicted"/>
<feature type="domain" description="Immunoglobulin V-set" evidence="5">
    <location>
        <begin position="28"/>
        <end position="108"/>
    </location>
</feature>
<keyword evidence="2" id="KW-0391">Immunity</keyword>
<dbReference type="GO" id="GO:0002250">
    <property type="term" value="P:adaptive immune response"/>
    <property type="evidence" value="ECO:0007669"/>
    <property type="project" value="UniProtKB-KW"/>
</dbReference>
<keyword evidence="1" id="KW-0732">Signal</keyword>